<keyword evidence="5" id="KW-0029">Amino-acid transport</keyword>
<dbReference type="InterPro" id="IPR003439">
    <property type="entry name" value="ABC_transporter-like_ATP-bd"/>
</dbReference>
<dbReference type="InterPro" id="IPR051921">
    <property type="entry name" value="ABC_osmolyte_uptake_ATP-bind"/>
</dbReference>
<evidence type="ECO:0000256" key="4">
    <source>
        <dbReference type="ARBA" id="ARBA00022840"/>
    </source>
</evidence>
<comment type="similarity">
    <text evidence="1 8">Belongs to the ABC transporter superfamily.</text>
</comment>
<dbReference type="InterPro" id="IPR027417">
    <property type="entry name" value="P-loop_NTPase"/>
</dbReference>
<evidence type="ECO:0000259" key="9">
    <source>
        <dbReference type="PROSITE" id="PS50893"/>
    </source>
</evidence>
<feature type="domain" description="CBS" evidence="10">
    <location>
        <begin position="256"/>
        <end position="312"/>
    </location>
</feature>
<comment type="subunit">
    <text evidence="8">The complex is probably composed of two ATP-binding proteins, two transmembrane proteins and a solute-binding protein.</text>
</comment>
<dbReference type="Proteomes" id="UP001164761">
    <property type="component" value="Chromosome"/>
</dbReference>
<keyword evidence="3 8" id="KW-0547">Nucleotide-binding</keyword>
<dbReference type="SMART" id="SM00382">
    <property type="entry name" value="AAA"/>
    <property type="match status" value="1"/>
</dbReference>
<dbReference type="EMBL" id="CP104067">
    <property type="protein sequence ID" value="WAH42785.1"/>
    <property type="molecule type" value="Genomic_DNA"/>
</dbReference>
<dbReference type="Gene3D" id="3.10.580.10">
    <property type="entry name" value="CBS-domain"/>
    <property type="match status" value="1"/>
</dbReference>
<dbReference type="SUPFAM" id="SSF52540">
    <property type="entry name" value="P-loop containing nucleoside triphosphate hydrolases"/>
    <property type="match status" value="1"/>
</dbReference>
<dbReference type="SUPFAM" id="SSF54631">
    <property type="entry name" value="CBS-domain pair"/>
    <property type="match status" value="1"/>
</dbReference>
<evidence type="ECO:0000256" key="5">
    <source>
        <dbReference type="ARBA" id="ARBA00022970"/>
    </source>
</evidence>
<evidence type="ECO:0000256" key="2">
    <source>
        <dbReference type="ARBA" id="ARBA00022448"/>
    </source>
</evidence>
<evidence type="ECO:0000313" key="11">
    <source>
        <dbReference type="EMBL" id="WAH42785.1"/>
    </source>
</evidence>
<keyword evidence="2 8" id="KW-0813">Transport</keyword>
<name>A0ABY6ZLH5_9BACL</name>
<dbReference type="PANTHER" id="PTHR43869:SF1">
    <property type="entry name" value="GLYCINE BETAINE_PROLINE BETAINE TRANSPORT SYSTEM ATP-BINDING PROTEIN PROV"/>
    <property type="match status" value="1"/>
</dbReference>
<dbReference type="GO" id="GO:0005524">
    <property type="term" value="F:ATP binding"/>
    <property type="evidence" value="ECO:0007669"/>
    <property type="project" value="UniProtKB-KW"/>
</dbReference>
<dbReference type="InterPro" id="IPR003593">
    <property type="entry name" value="AAA+_ATPase"/>
</dbReference>
<evidence type="ECO:0000313" key="12">
    <source>
        <dbReference type="Proteomes" id="UP001164761"/>
    </source>
</evidence>
<dbReference type="InterPro" id="IPR000644">
    <property type="entry name" value="CBS_dom"/>
</dbReference>
<dbReference type="InterPro" id="IPR046342">
    <property type="entry name" value="CBS_dom_sf"/>
</dbReference>
<dbReference type="PROSITE" id="PS51371">
    <property type="entry name" value="CBS"/>
    <property type="match status" value="2"/>
</dbReference>
<accession>A0ABY6ZLH5</accession>
<dbReference type="InterPro" id="IPR005892">
    <property type="entry name" value="Gly-betaine_transp_ATP-bd"/>
</dbReference>
<dbReference type="Pfam" id="PF00571">
    <property type="entry name" value="CBS"/>
    <property type="match status" value="2"/>
</dbReference>
<keyword evidence="8" id="KW-0997">Cell inner membrane</keyword>
<keyword evidence="8" id="KW-0472">Membrane</keyword>
<dbReference type="Gene3D" id="3.40.50.300">
    <property type="entry name" value="P-loop containing nucleotide triphosphate hydrolases"/>
    <property type="match status" value="1"/>
</dbReference>
<keyword evidence="8" id="KW-1003">Cell membrane</keyword>
<sequence>MNKAIEFIEVEKQYGETHVVKRLNLGIGEGQLVTLIGPSGCGKTTTLKMINRLIEPTAGEIYVGGENTNRLSPVELRRKIGYVIQQIGLFPHMTIEENIGLVPKLMGIKKHEYARRAESLLDMVGMDPSVFRTRYPKELSGGQQQRVGVARALAADPDIILMDEPFSALDPISREQLQDELLKLQGALHKTIVFVTHDMDEALKIADQIVLMKDGTIVQHGIPDQILRHPKNDFVREFVGEKRFFQNAAFGEAREAMTEAVTVAPIRGLAHCVQLMKRHRVNGLIVTDAGGRYLGVVSPQQIYDHFRDEQATAASVMRDDGPTVNASAPMDQVLGLLQSDARGFLPVVDADERLLGVITRASVLNVLTAFADEEVSAGGLVDSNV</sequence>
<keyword evidence="12" id="KW-1185">Reference proteome</keyword>
<dbReference type="PANTHER" id="PTHR43869">
    <property type="entry name" value="GLYCINE BETAINE/PROLINE BETAINE TRANSPORT SYSTEM ATP-BINDING PROTEIN PROV"/>
    <property type="match status" value="1"/>
</dbReference>
<feature type="domain" description="ABC transporter" evidence="9">
    <location>
        <begin position="5"/>
        <end position="239"/>
    </location>
</feature>
<dbReference type="RefSeq" id="WP_268006660.1">
    <property type="nucleotide sequence ID" value="NZ_BSUT01000001.1"/>
</dbReference>
<keyword evidence="6 7" id="KW-0129">CBS domain</keyword>
<evidence type="ECO:0000259" key="10">
    <source>
        <dbReference type="PROSITE" id="PS51371"/>
    </source>
</evidence>
<comment type="catalytic activity">
    <reaction evidence="8">
        <text>a quaternary ammonium(out) + ATP + H2O = a quaternary ammonium(in) + ADP + phosphate + H(+)</text>
        <dbReference type="Rhea" id="RHEA:11036"/>
        <dbReference type="ChEBI" id="CHEBI:15377"/>
        <dbReference type="ChEBI" id="CHEBI:15378"/>
        <dbReference type="ChEBI" id="CHEBI:30616"/>
        <dbReference type="ChEBI" id="CHEBI:35267"/>
        <dbReference type="ChEBI" id="CHEBI:43474"/>
        <dbReference type="ChEBI" id="CHEBI:456216"/>
    </reaction>
</comment>
<dbReference type="SMART" id="SM00116">
    <property type="entry name" value="CBS"/>
    <property type="match status" value="2"/>
</dbReference>
<organism evidence="11 12">
    <name type="scientific">Alicyclobacillus fastidiosus</name>
    <dbReference type="NCBI Taxonomy" id="392011"/>
    <lineage>
        <taxon>Bacteria</taxon>
        <taxon>Bacillati</taxon>
        <taxon>Bacillota</taxon>
        <taxon>Bacilli</taxon>
        <taxon>Bacillales</taxon>
        <taxon>Alicyclobacillaceae</taxon>
        <taxon>Alicyclobacillus</taxon>
    </lineage>
</organism>
<protein>
    <recommendedName>
        <fullName evidence="8">Quaternary amine transport ATP-binding protein</fullName>
        <ecNumber evidence="8">7.6.2.9</ecNumber>
    </recommendedName>
</protein>
<proteinExistence type="inferred from homology"/>
<evidence type="ECO:0000256" key="7">
    <source>
        <dbReference type="PROSITE-ProRule" id="PRU00703"/>
    </source>
</evidence>
<dbReference type="PROSITE" id="PS00211">
    <property type="entry name" value="ABC_TRANSPORTER_1"/>
    <property type="match status" value="1"/>
</dbReference>
<feature type="domain" description="CBS" evidence="10">
    <location>
        <begin position="317"/>
        <end position="374"/>
    </location>
</feature>
<reference evidence="11" key="1">
    <citation type="submission" date="2022-08" db="EMBL/GenBank/DDBJ databases">
        <title>Alicyclobacillus fastidiosus DSM 17978, complete genome.</title>
        <authorList>
            <person name="Wang Q."/>
            <person name="Cai R."/>
            <person name="Wang Z."/>
        </authorList>
    </citation>
    <scope>NUCLEOTIDE SEQUENCE</scope>
    <source>
        <strain evidence="11">DSM 17978</strain>
    </source>
</reference>
<comment type="subcellular location">
    <subcellularLocation>
        <location evidence="8">Cell inner membrane</location>
        <topology evidence="8">Peripheral membrane protein</topology>
    </subcellularLocation>
</comment>
<dbReference type="NCBIfam" id="TIGR01186">
    <property type="entry name" value="proV"/>
    <property type="match status" value="1"/>
</dbReference>
<gene>
    <name evidence="11" type="ORF">NZD89_04965</name>
</gene>
<dbReference type="EC" id="7.6.2.9" evidence="8"/>
<dbReference type="InterPro" id="IPR017871">
    <property type="entry name" value="ABC_transporter-like_CS"/>
</dbReference>
<dbReference type="Pfam" id="PF00005">
    <property type="entry name" value="ABC_tran"/>
    <property type="match status" value="1"/>
</dbReference>
<keyword evidence="4 8" id="KW-0067">ATP-binding</keyword>
<evidence type="ECO:0000256" key="1">
    <source>
        <dbReference type="ARBA" id="ARBA00005417"/>
    </source>
</evidence>
<evidence type="ECO:0000256" key="3">
    <source>
        <dbReference type="ARBA" id="ARBA00022741"/>
    </source>
</evidence>
<dbReference type="PROSITE" id="PS50893">
    <property type="entry name" value="ABC_TRANSPORTER_2"/>
    <property type="match status" value="1"/>
</dbReference>
<evidence type="ECO:0000256" key="6">
    <source>
        <dbReference type="ARBA" id="ARBA00023122"/>
    </source>
</evidence>
<evidence type="ECO:0000256" key="8">
    <source>
        <dbReference type="RuleBase" id="RU369116"/>
    </source>
</evidence>